<dbReference type="RefSeq" id="WP_160893465.1">
    <property type="nucleotide sequence ID" value="NZ_WUMU01000006.1"/>
</dbReference>
<evidence type="ECO:0000313" key="2">
    <source>
        <dbReference type="Proteomes" id="UP000477911"/>
    </source>
</evidence>
<organism evidence="1 2">
    <name type="scientific">Pseudooceanicola albus</name>
    <dbReference type="NCBI Taxonomy" id="2692189"/>
    <lineage>
        <taxon>Bacteria</taxon>
        <taxon>Pseudomonadati</taxon>
        <taxon>Pseudomonadota</taxon>
        <taxon>Alphaproteobacteria</taxon>
        <taxon>Rhodobacterales</taxon>
        <taxon>Paracoccaceae</taxon>
        <taxon>Pseudooceanicola</taxon>
    </lineage>
</organism>
<gene>
    <name evidence="1" type="ORF">GR170_08035</name>
</gene>
<accession>A0A6L7G1I2</accession>
<dbReference type="EMBL" id="WUMU01000006">
    <property type="protein sequence ID" value="MXN17779.1"/>
    <property type="molecule type" value="Genomic_DNA"/>
</dbReference>
<dbReference type="SUPFAM" id="SSF51230">
    <property type="entry name" value="Single hybrid motif"/>
    <property type="match status" value="1"/>
</dbReference>
<evidence type="ECO:0000313" key="1">
    <source>
        <dbReference type="EMBL" id="MXN17779.1"/>
    </source>
</evidence>
<sequence length="130" mass="13336">MDLSQFTTPEALRALVARMRAHGIADLRLATAQGDLRIALPPEAAAPSPGPAMTALAPTFGLLRLSGEDRGLTLPGPGDRVAQGAILGFIQQGALWLAVRAPCAGRLGTTLVPEGTRLGHGAAVVEVTPE</sequence>
<dbReference type="InterPro" id="IPR011053">
    <property type="entry name" value="Single_hybrid_motif"/>
</dbReference>
<dbReference type="Gene3D" id="2.40.50.100">
    <property type="match status" value="1"/>
</dbReference>
<dbReference type="AlphaFoldDB" id="A0A6L7G1I2"/>
<comment type="caution">
    <text evidence="1">The sequence shown here is derived from an EMBL/GenBank/DDBJ whole genome shotgun (WGS) entry which is preliminary data.</text>
</comment>
<dbReference type="Proteomes" id="UP000477911">
    <property type="component" value="Unassembled WGS sequence"/>
</dbReference>
<reference evidence="1 2" key="1">
    <citation type="submission" date="2019-12" db="EMBL/GenBank/DDBJ databases">
        <authorList>
            <person name="Li M."/>
        </authorList>
    </citation>
    <scope>NUCLEOTIDE SEQUENCE [LARGE SCALE GENOMIC DNA]</scope>
    <source>
        <strain evidence="1 2">GBMRC 2024</strain>
    </source>
</reference>
<name>A0A6L7G1I2_9RHOB</name>
<keyword evidence="2" id="KW-1185">Reference proteome</keyword>
<protein>
    <recommendedName>
        <fullName evidence="3">Acetyl-CoA carboxylase biotin carboxyl carrier protein subunit</fullName>
    </recommendedName>
</protein>
<proteinExistence type="predicted"/>
<evidence type="ECO:0008006" key="3">
    <source>
        <dbReference type="Google" id="ProtNLM"/>
    </source>
</evidence>